<accession>A0A6C0F691</accession>
<organism evidence="5">
    <name type="scientific">viral metagenome</name>
    <dbReference type="NCBI Taxonomy" id="1070528"/>
    <lineage>
        <taxon>unclassified sequences</taxon>
        <taxon>metagenomes</taxon>
        <taxon>organismal metagenomes</taxon>
    </lineage>
</organism>
<dbReference type="SMART" id="SM00440">
    <property type="entry name" value="ZnF_C2C2"/>
    <property type="match status" value="1"/>
</dbReference>
<dbReference type="InterPro" id="IPR001222">
    <property type="entry name" value="Znf_TFIIS"/>
</dbReference>
<evidence type="ECO:0000256" key="2">
    <source>
        <dbReference type="ARBA" id="ARBA00022771"/>
    </source>
</evidence>
<dbReference type="Gene3D" id="2.20.25.10">
    <property type="match status" value="1"/>
</dbReference>
<keyword evidence="3" id="KW-0862">Zinc</keyword>
<name>A0A6C0F691_9ZZZZ</name>
<reference evidence="5" key="1">
    <citation type="journal article" date="2020" name="Nature">
        <title>Giant virus diversity and host interactions through global metagenomics.</title>
        <authorList>
            <person name="Schulz F."/>
            <person name="Roux S."/>
            <person name="Paez-Espino D."/>
            <person name="Jungbluth S."/>
            <person name="Walsh D.A."/>
            <person name="Denef V.J."/>
            <person name="McMahon K.D."/>
            <person name="Konstantinidis K.T."/>
            <person name="Eloe-Fadrosh E.A."/>
            <person name="Kyrpides N.C."/>
            <person name="Woyke T."/>
        </authorList>
    </citation>
    <scope>NUCLEOTIDE SEQUENCE</scope>
    <source>
        <strain evidence="5">GVMAG-S-ERX555967-131</strain>
    </source>
</reference>
<dbReference type="SUPFAM" id="SSF57783">
    <property type="entry name" value="Zinc beta-ribbon"/>
    <property type="match status" value="1"/>
</dbReference>
<evidence type="ECO:0000313" key="5">
    <source>
        <dbReference type="EMBL" id="QHT37357.1"/>
    </source>
</evidence>
<keyword evidence="2" id="KW-0863">Zinc-finger</keyword>
<dbReference type="GO" id="GO:0003676">
    <property type="term" value="F:nucleic acid binding"/>
    <property type="evidence" value="ECO:0007669"/>
    <property type="project" value="InterPro"/>
</dbReference>
<dbReference type="CDD" id="cd13749">
    <property type="entry name" value="Zn-ribbon_TFIIS"/>
    <property type="match status" value="1"/>
</dbReference>
<evidence type="ECO:0000259" key="4">
    <source>
        <dbReference type="PROSITE" id="PS51133"/>
    </source>
</evidence>
<dbReference type="PROSITE" id="PS51133">
    <property type="entry name" value="ZF_TFIIS_2"/>
    <property type="match status" value="1"/>
</dbReference>
<sequence>MGANQNNEIGADGRYVYLSQVKEPTLAPTMDKLFNKMLKKHKQLAENRKNTNKAPVKTIDEQRKHVRTIFGNLDILKNTTKSIQNLEKGVLNKTIDKCEENGQICEWENIDFRNKYNQTARNVIFNLKNESNLKFLTKIIEKTIKISQVPFLTNFQIFPELHQQVYLKLKNKENNALLAESKFQEVMNNGCGMFKCNKCKSQNTTFYSLQTRGADEPMTNFVTCLNCGKKWKA</sequence>
<keyword evidence="1" id="KW-0479">Metal-binding</keyword>
<dbReference type="Pfam" id="PF01096">
    <property type="entry name" value="Zn_ribbon_TFIIS"/>
    <property type="match status" value="1"/>
</dbReference>
<evidence type="ECO:0000256" key="1">
    <source>
        <dbReference type="ARBA" id="ARBA00022723"/>
    </source>
</evidence>
<protein>
    <recommendedName>
        <fullName evidence="4">TFIIS-type domain-containing protein</fullName>
    </recommendedName>
</protein>
<dbReference type="GO" id="GO:0006351">
    <property type="term" value="P:DNA-templated transcription"/>
    <property type="evidence" value="ECO:0007669"/>
    <property type="project" value="InterPro"/>
</dbReference>
<dbReference type="GO" id="GO:0008270">
    <property type="term" value="F:zinc ion binding"/>
    <property type="evidence" value="ECO:0007669"/>
    <property type="project" value="UniProtKB-KW"/>
</dbReference>
<dbReference type="EMBL" id="MN738793">
    <property type="protein sequence ID" value="QHT37357.1"/>
    <property type="molecule type" value="Genomic_DNA"/>
</dbReference>
<evidence type="ECO:0000256" key="3">
    <source>
        <dbReference type="ARBA" id="ARBA00022833"/>
    </source>
</evidence>
<feature type="domain" description="TFIIS-type" evidence="4">
    <location>
        <begin position="192"/>
        <end position="232"/>
    </location>
</feature>
<dbReference type="AlphaFoldDB" id="A0A6C0F691"/>
<proteinExistence type="predicted"/>